<evidence type="ECO:0000256" key="9">
    <source>
        <dbReference type="ARBA" id="ARBA00023242"/>
    </source>
</evidence>
<comment type="similarity">
    <text evidence="2">Belongs to the NFX1 family.</text>
</comment>
<feature type="compositionally biased region" description="Basic residues" evidence="10">
    <location>
        <begin position="132"/>
        <end position="143"/>
    </location>
</feature>
<organism evidence="12 13">
    <name type="scientific">Steinernema hermaphroditum</name>
    <dbReference type="NCBI Taxonomy" id="289476"/>
    <lineage>
        <taxon>Eukaryota</taxon>
        <taxon>Metazoa</taxon>
        <taxon>Ecdysozoa</taxon>
        <taxon>Nematoda</taxon>
        <taxon>Chromadorea</taxon>
        <taxon>Rhabditida</taxon>
        <taxon>Tylenchina</taxon>
        <taxon>Panagrolaimomorpha</taxon>
        <taxon>Strongyloidoidea</taxon>
        <taxon>Steinernematidae</taxon>
        <taxon>Steinernema</taxon>
    </lineage>
</organism>
<dbReference type="CDD" id="cd06008">
    <property type="entry name" value="NF-X1-zinc-finger"/>
    <property type="match status" value="5"/>
</dbReference>
<reference evidence="12" key="1">
    <citation type="submission" date="2023-06" db="EMBL/GenBank/DDBJ databases">
        <title>Genomic analysis of the entomopathogenic nematode Steinernema hermaphroditum.</title>
        <authorList>
            <person name="Schwarz E.M."/>
            <person name="Heppert J.K."/>
            <person name="Baniya A."/>
            <person name="Schwartz H.T."/>
            <person name="Tan C.-H."/>
            <person name="Antoshechkin I."/>
            <person name="Sternberg P.W."/>
            <person name="Goodrich-Blair H."/>
            <person name="Dillman A.R."/>
        </authorList>
    </citation>
    <scope>NUCLEOTIDE SEQUENCE</scope>
    <source>
        <strain evidence="12">PS9179</strain>
        <tissue evidence="12">Whole animal</tissue>
    </source>
</reference>
<feature type="compositionally biased region" description="Basic and acidic residues" evidence="10">
    <location>
        <begin position="1"/>
        <end position="20"/>
    </location>
</feature>
<dbReference type="SUPFAM" id="SSF82708">
    <property type="entry name" value="R3H domain"/>
    <property type="match status" value="1"/>
</dbReference>
<comment type="caution">
    <text evidence="12">The sequence shown here is derived from an EMBL/GenBank/DDBJ whole genome shotgun (WGS) entry which is preliminary data.</text>
</comment>
<gene>
    <name evidence="12" type="ORF">QR680_012971</name>
</gene>
<evidence type="ECO:0000256" key="8">
    <source>
        <dbReference type="ARBA" id="ARBA00023163"/>
    </source>
</evidence>
<dbReference type="GO" id="GO:0005634">
    <property type="term" value="C:nucleus"/>
    <property type="evidence" value="ECO:0007669"/>
    <property type="project" value="UniProtKB-SubCell"/>
</dbReference>
<evidence type="ECO:0000256" key="10">
    <source>
        <dbReference type="SAM" id="MobiDB-lite"/>
    </source>
</evidence>
<dbReference type="GO" id="GO:0000981">
    <property type="term" value="F:DNA-binding transcription factor activity, RNA polymerase II-specific"/>
    <property type="evidence" value="ECO:0007669"/>
    <property type="project" value="TreeGrafter"/>
</dbReference>
<keyword evidence="3" id="KW-0479">Metal-binding</keyword>
<feature type="compositionally biased region" description="Basic and acidic residues" evidence="10">
    <location>
        <begin position="79"/>
        <end position="89"/>
    </location>
</feature>
<dbReference type="PANTHER" id="PTHR12360:SF12">
    <property type="entry name" value="TRANSCRIPTIONAL REPRESSOR NF-X1"/>
    <property type="match status" value="1"/>
</dbReference>
<dbReference type="GO" id="GO:0000977">
    <property type="term" value="F:RNA polymerase II transcription regulatory region sequence-specific DNA binding"/>
    <property type="evidence" value="ECO:0007669"/>
    <property type="project" value="TreeGrafter"/>
</dbReference>
<keyword evidence="7" id="KW-0805">Transcription regulation</keyword>
<proteinExistence type="inferred from homology"/>
<dbReference type="Proteomes" id="UP001175271">
    <property type="component" value="Unassembled WGS sequence"/>
</dbReference>
<feature type="region of interest" description="Disordered" evidence="10">
    <location>
        <begin position="1"/>
        <end position="179"/>
    </location>
</feature>
<keyword evidence="5" id="KW-0863">Zinc-finger</keyword>
<evidence type="ECO:0000256" key="2">
    <source>
        <dbReference type="ARBA" id="ARBA00007269"/>
    </source>
</evidence>
<feature type="domain" description="R3H" evidence="11">
    <location>
        <begin position="852"/>
        <end position="921"/>
    </location>
</feature>
<dbReference type="Gene3D" id="3.30.1370.50">
    <property type="entry name" value="R3H-like domain"/>
    <property type="match status" value="1"/>
</dbReference>
<sequence length="967" mass="108217">MSTPLENREENIVNRSREGGGRGNRAHNGVRGGSNVFRRGGRLNQPSQQPEDGQRPTRGHRRPWNNNRGRGGPFASRPDGTDGVHEVNTRFHGIVINGERPMDTGPSGPDDSAARGRGFNEGNTQRINKIGAKQRRGRGRIRGVGRGDTSRNPESESNTQTIEQAGLREKKNRRKRLSTNSLDDEIHDLPPRERIEKLLLADKYECAICLKRIRRNQLAFMCQQCYHIFHISRSQTATGNSGSGCLTEWAFTSYTAEGGWQCPHCKFQYYDVPTVYKCFCGKRVNPSQHGVNSSHVPHSCAEICGKARAPGCPHRCTEICHPGPCPGCPAMKVISCGCGREEKAIRCGTGVTFQCRERCGKSLNCGQHYCEETCHSGPCNQCESLIHRECYCGSENQILPCSAENLRLDENFSCGKPCTGMFSCGEHQCDKKCHEAVSENERCGVCTFDPERLTHCPCGKISVPELLETPRQKCTDPFPTCVNTCLKVLPCSVTDTGFISARCHRCDSVCHSGTCPPCKAESTVTCRCKALTKEIPCEEFCTYNSSNPFLCDRRCRKTLTCQKHKCHEKCCTQSDHTCLMICGKKLDCGLHSCDRLCHIGKCHRCLEASFEEQYCMCGRTVRMPPVPCGTPLPPCEYPCSRPHSCGHPQSHTCHSEAECPPCTFLTSKHCFGKHEIRNNVPCYQTHVSCGNPCNKPLPCGVHKCKRTCHAGECTAPGEVCRQPCSVPRKDQDCEHICGLPCHGTTPCKSSDCVKKLIIRCPCGRLTAESKCFDIECEHKRKRAAKLMDAADERGLIDQVESEITDEKYISLQCDSECKRLIRNRKIFEALELDKRQTEIYSEFLLEQVNRDDEFIRSVENIFTDIVSSAQRSRNVDKMSYVFSALSADRRKAIHDYAPHFKIETKSSGIGQQRNTTVTARYTSGFPNVYLTAFRGKKSCFDKQKDAMPAEDGQLKKLENSRPVVRRF</sequence>
<dbReference type="GO" id="GO:0008270">
    <property type="term" value="F:zinc ion binding"/>
    <property type="evidence" value="ECO:0007669"/>
    <property type="project" value="UniProtKB-KW"/>
</dbReference>
<keyword evidence="6" id="KW-0862">Zinc</keyword>
<dbReference type="InterPro" id="IPR036867">
    <property type="entry name" value="R3H_dom_sf"/>
</dbReference>
<keyword evidence="13" id="KW-1185">Reference proteome</keyword>
<dbReference type="InterPro" id="IPR001374">
    <property type="entry name" value="R3H_dom"/>
</dbReference>
<evidence type="ECO:0000256" key="7">
    <source>
        <dbReference type="ARBA" id="ARBA00023015"/>
    </source>
</evidence>
<dbReference type="AlphaFoldDB" id="A0AA39I3Y2"/>
<keyword evidence="9" id="KW-0539">Nucleus</keyword>
<protein>
    <recommendedName>
        <fullName evidence="11">R3H domain-containing protein</fullName>
    </recommendedName>
</protein>
<dbReference type="SUPFAM" id="SSF57850">
    <property type="entry name" value="RING/U-box"/>
    <property type="match status" value="1"/>
</dbReference>
<dbReference type="InterPro" id="IPR000967">
    <property type="entry name" value="Znf_NFX1"/>
</dbReference>
<dbReference type="SMART" id="SM00393">
    <property type="entry name" value="R3H"/>
    <property type="match status" value="1"/>
</dbReference>
<dbReference type="Pfam" id="PF01424">
    <property type="entry name" value="R3H"/>
    <property type="match status" value="1"/>
</dbReference>
<comment type="subcellular location">
    <subcellularLocation>
        <location evidence="1">Nucleus</location>
    </subcellularLocation>
</comment>
<evidence type="ECO:0000313" key="13">
    <source>
        <dbReference type="Proteomes" id="UP001175271"/>
    </source>
</evidence>
<dbReference type="EMBL" id="JAUCMV010000002">
    <property type="protein sequence ID" value="KAK0417370.1"/>
    <property type="molecule type" value="Genomic_DNA"/>
</dbReference>
<evidence type="ECO:0000259" key="11">
    <source>
        <dbReference type="PROSITE" id="PS51061"/>
    </source>
</evidence>
<evidence type="ECO:0000256" key="4">
    <source>
        <dbReference type="ARBA" id="ARBA00022737"/>
    </source>
</evidence>
<dbReference type="PANTHER" id="PTHR12360">
    <property type="entry name" value="NUCLEAR TRANSCRIPTION FACTOR, X-BOX BINDING 1 NFX1"/>
    <property type="match status" value="1"/>
</dbReference>
<evidence type="ECO:0000256" key="3">
    <source>
        <dbReference type="ARBA" id="ARBA00022723"/>
    </source>
</evidence>
<dbReference type="GO" id="GO:0000122">
    <property type="term" value="P:negative regulation of transcription by RNA polymerase II"/>
    <property type="evidence" value="ECO:0007669"/>
    <property type="project" value="TreeGrafter"/>
</dbReference>
<evidence type="ECO:0000256" key="6">
    <source>
        <dbReference type="ARBA" id="ARBA00022833"/>
    </source>
</evidence>
<dbReference type="SMART" id="SM00438">
    <property type="entry name" value="ZnF_NFX"/>
    <property type="match status" value="8"/>
</dbReference>
<dbReference type="PROSITE" id="PS51061">
    <property type="entry name" value="R3H"/>
    <property type="match status" value="1"/>
</dbReference>
<evidence type="ECO:0000256" key="5">
    <source>
        <dbReference type="ARBA" id="ARBA00022771"/>
    </source>
</evidence>
<dbReference type="InterPro" id="IPR034078">
    <property type="entry name" value="NFX1_fam"/>
</dbReference>
<accession>A0AA39I3Y2</accession>
<evidence type="ECO:0000313" key="12">
    <source>
        <dbReference type="EMBL" id="KAK0417370.1"/>
    </source>
</evidence>
<dbReference type="Pfam" id="PF01422">
    <property type="entry name" value="zf-NF-X1"/>
    <property type="match status" value="6"/>
</dbReference>
<keyword evidence="8" id="KW-0804">Transcription</keyword>
<evidence type="ECO:0000256" key="1">
    <source>
        <dbReference type="ARBA" id="ARBA00004123"/>
    </source>
</evidence>
<keyword evidence="4" id="KW-0677">Repeat</keyword>
<name>A0AA39I3Y2_9BILA</name>